<proteinExistence type="predicted"/>
<dbReference type="Pfam" id="PF00403">
    <property type="entry name" value="HMA"/>
    <property type="match status" value="1"/>
</dbReference>
<dbReference type="EMBL" id="HBIW01012659">
    <property type="protein sequence ID" value="CAE0695430.1"/>
    <property type="molecule type" value="Transcribed_RNA"/>
</dbReference>
<evidence type="ECO:0000259" key="3">
    <source>
        <dbReference type="PROSITE" id="PS50846"/>
    </source>
</evidence>
<dbReference type="EMBL" id="CAKKNE010000003">
    <property type="protein sequence ID" value="CAH0371160.1"/>
    <property type="molecule type" value="Genomic_DNA"/>
</dbReference>
<evidence type="ECO:0000313" key="5">
    <source>
        <dbReference type="EMBL" id="CAH0371160.1"/>
    </source>
</evidence>
<feature type="transmembrane region" description="Helical" evidence="2">
    <location>
        <begin position="168"/>
        <end position="188"/>
    </location>
</feature>
<dbReference type="InterPro" id="IPR006121">
    <property type="entry name" value="HMA_dom"/>
</dbReference>
<keyword evidence="2" id="KW-1133">Transmembrane helix</keyword>
<keyword evidence="2" id="KW-0472">Membrane</keyword>
<dbReference type="InterPro" id="IPR017969">
    <property type="entry name" value="Heavy-metal-associated_CS"/>
</dbReference>
<dbReference type="Proteomes" id="UP000789595">
    <property type="component" value="Unassembled WGS sequence"/>
</dbReference>
<accession>A0A7S4E7Y0</accession>
<keyword evidence="6" id="KW-1185">Reference proteome</keyword>
<evidence type="ECO:0000313" key="6">
    <source>
        <dbReference type="Proteomes" id="UP000789595"/>
    </source>
</evidence>
<keyword evidence="1" id="KW-0479">Metal-binding</keyword>
<evidence type="ECO:0000256" key="1">
    <source>
        <dbReference type="ARBA" id="ARBA00022723"/>
    </source>
</evidence>
<sequence>MILPASMLSQARRGATTAGGALFSLQRGGASLRTDALQQTAKNEWLVWSPGVPARIAASYVFLAVALAVLARSPAQHLVERAAVATQEALLHGAHRAGWWTLLSLLSSSCCVIQLALNMLSVGCAGFNSILGPARPFFLACALHARVLLRRAAVAAPGVDPRVRQMNVYGGALAIAVAFAPEMVALVAKLRRRRIDDVAGAALTLDLPSMGCVACVDAVSRAVRSVAGVVDADVSVGSATVSVNMASDAIAAAISDAVRKAGFPPEAVRWRKI</sequence>
<gene>
    <name evidence="4" type="ORF">PCAL00307_LOCUS10866</name>
    <name evidence="5" type="ORF">PECAL_3P10890</name>
</gene>
<dbReference type="GO" id="GO:0046872">
    <property type="term" value="F:metal ion binding"/>
    <property type="evidence" value="ECO:0007669"/>
    <property type="project" value="UniProtKB-KW"/>
</dbReference>
<feature type="domain" description="HMA" evidence="3">
    <location>
        <begin position="201"/>
        <end position="266"/>
    </location>
</feature>
<dbReference type="PROSITE" id="PS50846">
    <property type="entry name" value="HMA_2"/>
    <property type="match status" value="1"/>
</dbReference>
<name>A0A7S4E7Y0_9STRA</name>
<reference evidence="4" key="1">
    <citation type="submission" date="2021-01" db="EMBL/GenBank/DDBJ databases">
        <authorList>
            <person name="Corre E."/>
            <person name="Pelletier E."/>
            <person name="Niang G."/>
            <person name="Scheremetjew M."/>
            <person name="Finn R."/>
            <person name="Kale V."/>
            <person name="Holt S."/>
            <person name="Cochrane G."/>
            <person name="Meng A."/>
            <person name="Brown T."/>
            <person name="Cohen L."/>
        </authorList>
    </citation>
    <scope>NUCLEOTIDE SEQUENCE</scope>
    <source>
        <strain evidence="4">CCMP1756</strain>
    </source>
</reference>
<protein>
    <recommendedName>
        <fullName evidence="3">HMA domain-containing protein</fullName>
    </recommendedName>
</protein>
<keyword evidence="2" id="KW-0812">Transmembrane</keyword>
<dbReference type="AlphaFoldDB" id="A0A7S4E7Y0"/>
<dbReference type="CDD" id="cd00371">
    <property type="entry name" value="HMA"/>
    <property type="match status" value="1"/>
</dbReference>
<organism evidence="4">
    <name type="scientific">Pelagomonas calceolata</name>
    <dbReference type="NCBI Taxonomy" id="35677"/>
    <lineage>
        <taxon>Eukaryota</taxon>
        <taxon>Sar</taxon>
        <taxon>Stramenopiles</taxon>
        <taxon>Ochrophyta</taxon>
        <taxon>Pelagophyceae</taxon>
        <taxon>Pelagomonadales</taxon>
        <taxon>Pelagomonadaceae</taxon>
        <taxon>Pelagomonas</taxon>
    </lineage>
</organism>
<dbReference type="PROSITE" id="PS01047">
    <property type="entry name" value="HMA_1"/>
    <property type="match status" value="1"/>
</dbReference>
<evidence type="ECO:0000256" key="2">
    <source>
        <dbReference type="SAM" id="Phobius"/>
    </source>
</evidence>
<dbReference type="OrthoDB" id="689350at2759"/>
<reference evidence="5" key="2">
    <citation type="submission" date="2021-11" db="EMBL/GenBank/DDBJ databases">
        <authorList>
            <consortium name="Genoscope - CEA"/>
            <person name="William W."/>
        </authorList>
    </citation>
    <scope>NUCLEOTIDE SEQUENCE</scope>
</reference>
<dbReference type="Gene3D" id="3.30.70.100">
    <property type="match status" value="1"/>
</dbReference>
<dbReference type="InterPro" id="IPR036163">
    <property type="entry name" value="HMA_dom_sf"/>
</dbReference>
<dbReference type="SUPFAM" id="SSF55008">
    <property type="entry name" value="HMA, heavy metal-associated domain"/>
    <property type="match status" value="1"/>
</dbReference>
<evidence type="ECO:0000313" key="4">
    <source>
        <dbReference type="EMBL" id="CAE0695430.1"/>
    </source>
</evidence>